<evidence type="ECO:0000256" key="6">
    <source>
        <dbReference type="ARBA" id="ARBA00023187"/>
    </source>
</evidence>
<gene>
    <name evidence="11" type="ORF">BpHYR1_054156</name>
</gene>
<dbReference type="CDD" id="cd21104">
    <property type="entry name" value="SNU13"/>
    <property type="match status" value="1"/>
</dbReference>
<dbReference type="PROSITE" id="PS01082">
    <property type="entry name" value="RIBOSOMAL_L7AE"/>
    <property type="match status" value="1"/>
</dbReference>
<evidence type="ECO:0000256" key="2">
    <source>
        <dbReference type="ARBA" id="ARBA00007337"/>
    </source>
</evidence>
<name>A0A3M7QNL2_BRAPC</name>
<organism evidence="11 12">
    <name type="scientific">Brachionus plicatilis</name>
    <name type="common">Marine rotifer</name>
    <name type="synonym">Brachionus muelleri</name>
    <dbReference type="NCBI Taxonomy" id="10195"/>
    <lineage>
        <taxon>Eukaryota</taxon>
        <taxon>Metazoa</taxon>
        <taxon>Spiralia</taxon>
        <taxon>Gnathifera</taxon>
        <taxon>Rotifera</taxon>
        <taxon>Eurotatoria</taxon>
        <taxon>Monogononta</taxon>
        <taxon>Pseudotrocha</taxon>
        <taxon>Ploima</taxon>
        <taxon>Brachionidae</taxon>
        <taxon>Brachionus</taxon>
    </lineage>
</organism>
<dbReference type="GO" id="GO:0000398">
    <property type="term" value="P:mRNA splicing, via spliceosome"/>
    <property type="evidence" value="ECO:0007669"/>
    <property type="project" value="UniProtKB-UniRule"/>
</dbReference>
<keyword evidence="7 9" id="KW-0539">Nucleus</keyword>
<evidence type="ECO:0000256" key="5">
    <source>
        <dbReference type="ARBA" id="ARBA00022884"/>
    </source>
</evidence>
<evidence type="ECO:0000256" key="9">
    <source>
        <dbReference type="RuleBase" id="RU366039"/>
    </source>
</evidence>
<keyword evidence="8 9" id="KW-0687">Ribonucleoprotein</keyword>
<evidence type="ECO:0000256" key="1">
    <source>
        <dbReference type="ARBA" id="ARBA00004604"/>
    </source>
</evidence>
<dbReference type="GO" id="GO:0042254">
    <property type="term" value="P:ribosome biogenesis"/>
    <property type="evidence" value="ECO:0007669"/>
    <property type="project" value="InterPro"/>
</dbReference>
<dbReference type="InterPro" id="IPR004038">
    <property type="entry name" value="Ribosomal_eL8/eL30/eS12/Gad45"/>
</dbReference>
<dbReference type="InterPro" id="IPR018492">
    <property type="entry name" value="Ribosomal_eL8/Nhp2"/>
</dbReference>
<evidence type="ECO:0000259" key="10">
    <source>
        <dbReference type="Pfam" id="PF01248"/>
    </source>
</evidence>
<sequence length="126" mass="13983">MSEINPKAYPLADEELNKSILDLVQQALNYKQLKKGANEATKALNRGKAELILMAADTEPIEILMHLPLLCEDKNVPYVFIRSKQGLGRACGVSRPVIACAILQNEGSQIKNQIESLKQNIEKLLI</sequence>
<reference evidence="11 12" key="1">
    <citation type="journal article" date="2018" name="Sci. Rep.">
        <title>Genomic signatures of local adaptation to the degree of environmental predictability in rotifers.</title>
        <authorList>
            <person name="Franch-Gras L."/>
            <person name="Hahn C."/>
            <person name="Garcia-Roger E.M."/>
            <person name="Carmona M.J."/>
            <person name="Serra M."/>
            <person name="Gomez A."/>
        </authorList>
    </citation>
    <scope>NUCLEOTIDE SEQUENCE [LARGE SCALE GENOMIC DNA]</scope>
    <source>
        <strain evidence="11">HYR1</strain>
    </source>
</reference>
<dbReference type="Gene3D" id="3.30.1330.30">
    <property type="match status" value="1"/>
</dbReference>
<comment type="similarity">
    <text evidence="2 9">Belongs to the eukaryotic ribosomal protein eL8 family.</text>
</comment>
<dbReference type="FunFam" id="3.30.1330.30:FF:000002">
    <property type="entry name" value="NHP2-like protein 1 homolog"/>
    <property type="match status" value="1"/>
</dbReference>
<keyword evidence="3" id="KW-0507">mRNA processing</keyword>
<dbReference type="OrthoDB" id="1924699at2759"/>
<dbReference type="AlphaFoldDB" id="A0A3M7QNL2"/>
<keyword evidence="5 9" id="KW-0694">RNA-binding</keyword>
<comment type="function">
    <text evidence="9">Common component of the spliceosome and rRNA processing machinery.</text>
</comment>
<comment type="caution">
    <text evidence="11">The sequence shown here is derived from an EMBL/GenBank/DDBJ whole genome shotgun (WGS) entry which is preliminary data.</text>
</comment>
<dbReference type="EMBL" id="REGN01005575">
    <property type="protein sequence ID" value="RNA12873.1"/>
    <property type="molecule type" value="Genomic_DNA"/>
</dbReference>
<dbReference type="Proteomes" id="UP000276133">
    <property type="component" value="Unassembled WGS sequence"/>
</dbReference>
<evidence type="ECO:0000256" key="7">
    <source>
        <dbReference type="ARBA" id="ARBA00023242"/>
    </source>
</evidence>
<dbReference type="InterPro" id="IPR004037">
    <property type="entry name" value="Ribosomal_eL8-like_CS"/>
</dbReference>
<dbReference type="GO" id="GO:0005730">
    <property type="term" value="C:nucleolus"/>
    <property type="evidence" value="ECO:0007669"/>
    <property type="project" value="UniProtKB-SubCell"/>
</dbReference>
<keyword evidence="12" id="KW-1185">Reference proteome</keyword>
<evidence type="ECO:0000313" key="11">
    <source>
        <dbReference type="EMBL" id="RNA12873.1"/>
    </source>
</evidence>
<dbReference type="InterPro" id="IPR029064">
    <property type="entry name" value="Ribosomal_eL30-like_sf"/>
</dbReference>
<evidence type="ECO:0000256" key="8">
    <source>
        <dbReference type="ARBA" id="ARBA00023274"/>
    </source>
</evidence>
<feature type="domain" description="Ribosomal protein eL8/eL30/eS12/Gadd45" evidence="10">
    <location>
        <begin position="19"/>
        <end position="110"/>
    </location>
</feature>
<evidence type="ECO:0000313" key="12">
    <source>
        <dbReference type="Proteomes" id="UP000276133"/>
    </source>
</evidence>
<keyword evidence="6" id="KW-0508">mRNA splicing</keyword>
<dbReference type="PRINTS" id="PR00881">
    <property type="entry name" value="L7ARS6FAMILY"/>
</dbReference>
<dbReference type="Pfam" id="PF01248">
    <property type="entry name" value="Ribosomal_L7Ae"/>
    <property type="match status" value="1"/>
</dbReference>
<dbReference type="SUPFAM" id="SSF55315">
    <property type="entry name" value="L30e-like"/>
    <property type="match status" value="1"/>
</dbReference>
<evidence type="ECO:0000256" key="3">
    <source>
        <dbReference type="ARBA" id="ARBA00022664"/>
    </source>
</evidence>
<keyword evidence="4" id="KW-0747">Spliceosome</keyword>
<evidence type="ECO:0000256" key="4">
    <source>
        <dbReference type="ARBA" id="ARBA00022728"/>
    </source>
</evidence>
<dbReference type="PANTHER" id="PTHR23105">
    <property type="entry name" value="RIBOSOMAL PROTEIN L7AE FAMILY MEMBER"/>
    <property type="match status" value="1"/>
</dbReference>
<proteinExistence type="inferred from homology"/>
<accession>A0A3M7QNL2</accession>
<dbReference type="PRINTS" id="PR00883">
    <property type="entry name" value="NUCLEARHMG"/>
</dbReference>
<dbReference type="GO" id="GO:0005681">
    <property type="term" value="C:spliceosomal complex"/>
    <property type="evidence" value="ECO:0007669"/>
    <property type="project" value="UniProtKB-KW"/>
</dbReference>
<protein>
    <submittedName>
        <fullName evidence="11">NHP2 1</fullName>
    </submittedName>
</protein>
<dbReference type="InterPro" id="IPR050257">
    <property type="entry name" value="eL8/uL1-like"/>
</dbReference>
<dbReference type="STRING" id="10195.A0A3M7QNL2"/>
<dbReference type="GO" id="GO:0003723">
    <property type="term" value="F:RNA binding"/>
    <property type="evidence" value="ECO:0007669"/>
    <property type="project" value="UniProtKB-UniRule"/>
</dbReference>
<dbReference type="InterPro" id="IPR002415">
    <property type="entry name" value="H/ACA_rnp_Nhp2-like"/>
</dbReference>
<comment type="subcellular location">
    <subcellularLocation>
        <location evidence="1 9">Nucleus</location>
        <location evidence="1 9">Nucleolus</location>
    </subcellularLocation>
</comment>